<dbReference type="NCBIfam" id="NF002060">
    <property type="entry name" value="PRK00892.1"/>
    <property type="match status" value="1"/>
</dbReference>
<keyword evidence="2 7" id="KW-0441">Lipid A biosynthesis</keyword>
<accession>A0A9E2NTR1</accession>
<dbReference type="InterPro" id="IPR001451">
    <property type="entry name" value="Hexapep"/>
</dbReference>
<reference evidence="9" key="1">
    <citation type="journal article" date="2021" name="PeerJ">
        <title>Extensive microbial diversity within the chicken gut microbiome revealed by metagenomics and culture.</title>
        <authorList>
            <person name="Gilroy R."/>
            <person name="Ravi A."/>
            <person name="Getino M."/>
            <person name="Pursley I."/>
            <person name="Horton D.L."/>
            <person name="Alikhan N.F."/>
            <person name="Baker D."/>
            <person name="Gharbi K."/>
            <person name="Hall N."/>
            <person name="Watson M."/>
            <person name="Adriaenssens E.M."/>
            <person name="Foster-Nyarko E."/>
            <person name="Jarju S."/>
            <person name="Secka A."/>
            <person name="Antonio M."/>
            <person name="Oren A."/>
            <person name="Chaudhuri R.R."/>
            <person name="La Ragione R."/>
            <person name="Hildebrand F."/>
            <person name="Pallen M.J."/>
        </authorList>
    </citation>
    <scope>NUCLEOTIDE SEQUENCE</scope>
    <source>
        <strain evidence="9">687</strain>
    </source>
</reference>
<dbReference type="Pfam" id="PF04613">
    <property type="entry name" value="LpxD"/>
    <property type="match status" value="1"/>
</dbReference>
<evidence type="ECO:0000313" key="10">
    <source>
        <dbReference type="Proteomes" id="UP000824150"/>
    </source>
</evidence>
<feature type="domain" description="UDP-3-O-[3-hydroxymyristoyl] glucosamine N-acyltransferase non-repeat region" evidence="8">
    <location>
        <begin position="19"/>
        <end position="87"/>
    </location>
</feature>
<evidence type="ECO:0000256" key="1">
    <source>
        <dbReference type="ARBA" id="ARBA00022516"/>
    </source>
</evidence>
<evidence type="ECO:0000256" key="6">
    <source>
        <dbReference type="ARBA" id="ARBA00023315"/>
    </source>
</evidence>
<dbReference type="NCBIfam" id="TIGR01853">
    <property type="entry name" value="lipid_A_lpxD"/>
    <property type="match status" value="1"/>
</dbReference>
<dbReference type="CDD" id="cd03352">
    <property type="entry name" value="LbH_LpxD"/>
    <property type="match status" value="1"/>
</dbReference>
<evidence type="ECO:0000256" key="2">
    <source>
        <dbReference type="ARBA" id="ARBA00022556"/>
    </source>
</evidence>
<keyword evidence="6 7" id="KW-0012">Acyltransferase</keyword>
<dbReference type="AlphaFoldDB" id="A0A9E2NTR1"/>
<name>A0A9E2NTR1_9GAMM</name>
<dbReference type="InterPro" id="IPR018357">
    <property type="entry name" value="Hexapep_transf_CS"/>
</dbReference>
<dbReference type="Gene3D" id="1.20.5.170">
    <property type="match status" value="1"/>
</dbReference>
<evidence type="ECO:0000256" key="5">
    <source>
        <dbReference type="ARBA" id="ARBA00023098"/>
    </source>
</evidence>
<proteinExistence type="inferred from homology"/>
<dbReference type="Gene3D" id="3.40.1390.10">
    <property type="entry name" value="MurE/MurF, N-terminal domain"/>
    <property type="match status" value="1"/>
</dbReference>
<dbReference type="PANTHER" id="PTHR43378">
    <property type="entry name" value="UDP-3-O-ACYLGLUCOSAMINE N-ACYLTRANSFERASE"/>
    <property type="match status" value="1"/>
</dbReference>
<evidence type="ECO:0000256" key="4">
    <source>
        <dbReference type="ARBA" id="ARBA00022737"/>
    </source>
</evidence>
<dbReference type="Pfam" id="PF00132">
    <property type="entry name" value="Hexapep"/>
    <property type="match status" value="3"/>
</dbReference>
<organism evidence="9 10">
    <name type="scientific">Candidatus Anaerobiospirillum merdipullorum</name>
    <dbReference type="NCBI Taxonomy" id="2838450"/>
    <lineage>
        <taxon>Bacteria</taxon>
        <taxon>Pseudomonadati</taxon>
        <taxon>Pseudomonadota</taxon>
        <taxon>Gammaproteobacteria</taxon>
        <taxon>Aeromonadales</taxon>
        <taxon>Succinivibrionaceae</taxon>
        <taxon>Anaerobiospirillum</taxon>
    </lineage>
</organism>
<dbReference type="GO" id="GO:0016020">
    <property type="term" value="C:membrane"/>
    <property type="evidence" value="ECO:0007669"/>
    <property type="project" value="GOC"/>
</dbReference>
<comment type="caution">
    <text evidence="9">The sequence shown here is derived from an EMBL/GenBank/DDBJ whole genome shotgun (WGS) entry which is preliminary data.</text>
</comment>
<reference evidence="9" key="2">
    <citation type="submission" date="2021-04" db="EMBL/GenBank/DDBJ databases">
        <authorList>
            <person name="Gilroy R."/>
        </authorList>
    </citation>
    <scope>NUCLEOTIDE SEQUENCE</scope>
    <source>
        <strain evidence="9">687</strain>
    </source>
</reference>
<dbReference type="GO" id="GO:0016410">
    <property type="term" value="F:N-acyltransferase activity"/>
    <property type="evidence" value="ECO:0007669"/>
    <property type="project" value="InterPro"/>
</dbReference>
<dbReference type="GO" id="GO:0009245">
    <property type="term" value="P:lipid A biosynthetic process"/>
    <property type="evidence" value="ECO:0007669"/>
    <property type="project" value="UniProtKB-UniRule"/>
</dbReference>
<comment type="pathway">
    <text evidence="7">Bacterial outer membrane biogenesis; LPS lipid A biosynthesis.</text>
</comment>
<evidence type="ECO:0000259" key="8">
    <source>
        <dbReference type="Pfam" id="PF04613"/>
    </source>
</evidence>
<protein>
    <recommendedName>
        <fullName evidence="7">UDP-3-O-acylglucosamine N-acyltransferase</fullName>
        <ecNumber evidence="7">2.3.1.191</ecNumber>
    </recommendedName>
</protein>
<feature type="active site" description="Proton acceptor" evidence="7">
    <location>
        <position position="237"/>
    </location>
</feature>
<dbReference type="InterPro" id="IPR007691">
    <property type="entry name" value="LpxD"/>
</dbReference>
<dbReference type="Gene3D" id="2.160.10.10">
    <property type="entry name" value="Hexapeptide repeat proteins"/>
    <property type="match status" value="1"/>
</dbReference>
<evidence type="ECO:0000313" key="9">
    <source>
        <dbReference type="EMBL" id="MBU3826609.1"/>
    </source>
</evidence>
<gene>
    <name evidence="7 9" type="primary">lpxD</name>
    <name evidence="9" type="ORF">IAA31_03865</name>
</gene>
<sequence length="347" mass="36464">MQLSSIAERIGATLIGDGNLEIKRIANLKTAQAGEISFLSDPRYREVLSQSAASAVIVREADVPHIGQKAALVTPDPYVAFAKTAQLLDTTPPIAVGVHPTAVVDPTATLGKDVALGAHVYVGPHAVLGDGVQLGPGVTIGQGTKIGAYTKLYANVSVYHDVSIGEHCLIQSGSVIGGDGFGYANERGRWLKIPQTGHVKIGNFVEIGACTCIDRGALDDTIIEDNVIIDNLCQIAHNVIIGSGTAVAGGTTFAGSVKIGRYCIIGGTSVFNGHITICDQVTISGMCMVMRSIDKPGIYSSGIPAQSNKEWRLTASRVLHINEMYHRLADLEKKVQALSAAPTAKQD</sequence>
<dbReference type="PROSITE" id="PS00101">
    <property type="entry name" value="HEXAPEP_TRANSFERASES"/>
    <property type="match status" value="1"/>
</dbReference>
<evidence type="ECO:0000256" key="3">
    <source>
        <dbReference type="ARBA" id="ARBA00022679"/>
    </source>
</evidence>
<evidence type="ECO:0000256" key="7">
    <source>
        <dbReference type="HAMAP-Rule" id="MF_00523"/>
    </source>
</evidence>
<keyword evidence="3 7" id="KW-0808">Transferase</keyword>
<keyword evidence="1 7" id="KW-0444">Lipid biosynthesis</keyword>
<dbReference type="EC" id="2.3.1.191" evidence="7"/>
<dbReference type="Proteomes" id="UP000824150">
    <property type="component" value="Unassembled WGS sequence"/>
</dbReference>
<dbReference type="PANTHER" id="PTHR43378:SF2">
    <property type="entry name" value="UDP-3-O-ACYLGLUCOSAMINE N-ACYLTRANSFERASE 1, MITOCHONDRIAL-RELATED"/>
    <property type="match status" value="1"/>
</dbReference>
<dbReference type="HAMAP" id="MF_00523">
    <property type="entry name" value="LpxD"/>
    <property type="match status" value="1"/>
</dbReference>
<keyword evidence="4 7" id="KW-0677">Repeat</keyword>
<comment type="function">
    <text evidence="7">Catalyzes the N-acylation of UDP-3-O-acylglucosamine using 3-hydroxyacyl-ACP as the acyl donor. Is involved in the biosynthesis of lipid A, a phosphorylated glycolipid that anchors the lipopolysaccharide to the outer membrane of the cell.</text>
</comment>
<dbReference type="InterPro" id="IPR020573">
    <property type="entry name" value="UDP_GlcNAc_AcTrfase_non-rep"/>
</dbReference>
<dbReference type="EMBL" id="JAHLFG010000039">
    <property type="protein sequence ID" value="MBU3826609.1"/>
    <property type="molecule type" value="Genomic_DNA"/>
</dbReference>
<dbReference type="InterPro" id="IPR011004">
    <property type="entry name" value="Trimer_LpxA-like_sf"/>
</dbReference>
<comment type="subunit">
    <text evidence="7">Homotrimer.</text>
</comment>
<comment type="catalytic activity">
    <reaction evidence="7">
        <text>a UDP-3-O-[(3R)-3-hydroxyacyl]-alpha-D-glucosamine + a (3R)-hydroxyacyl-[ACP] = a UDP-2-N,3-O-bis[(3R)-3-hydroxyacyl]-alpha-D-glucosamine + holo-[ACP] + H(+)</text>
        <dbReference type="Rhea" id="RHEA:53836"/>
        <dbReference type="Rhea" id="RHEA-COMP:9685"/>
        <dbReference type="Rhea" id="RHEA-COMP:9945"/>
        <dbReference type="ChEBI" id="CHEBI:15378"/>
        <dbReference type="ChEBI" id="CHEBI:64479"/>
        <dbReference type="ChEBI" id="CHEBI:78827"/>
        <dbReference type="ChEBI" id="CHEBI:137740"/>
        <dbReference type="ChEBI" id="CHEBI:137748"/>
        <dbReference type="EC" id="2.3.1.191"/>
    </reaction>
</comment>
<dbReference type="SUPFAM" id="SSF51161">
    <property type="entry name" value="Trimeric LpxA-like enzymes"/>
    <property type="match status" value="1"/>
</dbReference>
<dbReference type="GO" id="GO:0103118">
    <property type="term" value="F:UDP-3-O-[(3R)-3-hydroxyacyl]-glucosamine N-acyltransferase activity"/>
    <property type="evidence" value="ECO:0007669"/>
    <property type="project" value="UniProtKB-EC"/>
</dbReference>
<comment type="similarity">
    <text evidence="7">Belongs to the transferase hexapeptide repeat family. LpxD subfamily.</text>
</comment>
<keyword evidence="5 7" id="KW-0443">Lipid metabolism</keyword>